<accession>A0ABD5SI61</accession>
<evidence type="ECO:0000313" key="1">
    <source>
        <dbReference type="EMBL" id="MFC6754622.1"/>
    </source>
</evidence>
<reference evidence="1" key="1">
    <citation type="journal article" date="2014" name="Int. J. Syst. Evol. Microbiol.">
        <title>Complete genome sequence of Corynebacterium casei LMG S-19264T (=DSM 44701T), isolated from a smear-ripened cheese.</title>
        <authorList>
            <consortium name="US DOE Joint Genome Institute (JGI-PGF)"/>
            <person name="Walter F."/>
            <person name="Albersmeier A."/>
            <person name="Kalinowski J."/>
            <person name="Ruckert C."/>
        </authorList>
    </citation>
    <scope>NUCLEOTIDE SEQUENCE [LARGE SCALE GENOMIC DNA]</scope>
    <source>
        <strain evidence="1">CGMCC 1.15349</strain>
    </source>
</reference>
<organism evidence="1 3">
    <name type="scientific">Halorubrum tibetense</name>
    <dbReference type="NCBI Taxonomy" id="175631"/>
    <lineage>
        <taxon>Archaea</taxon>
        <taxon>Methanobacteriati</taxon>
        <taxon>Methanobacteriota</taxon>
        <taxon>Stenosarchaea group</taxon>
        <taxon>Halobacteria</taxon>
        <taxon>Halobacteriales</taxon>
        <taxon>Haloferacaceae</taxon>
        <taxon>Halorubrum</taxon>
    </lineage>
</organism>
<dbReference type="Proteomes" id="UP001596442">
    <property type="component" value="Unassembled WGS sequence"/>
</dbReference>
<feature type="non-terminal residue" evidence="1">
    <location>
        <position position="1"/>
    </location>
</feature>
<reference evidence="1" key="3">
    <citation type="submission" date="2024-09" db="EMBL/GenBank/DDBJ databases">
        <authorList>
            <person name="Sun Q."/>
        </authorList>
    </citation>
    <scope>NUCLEOTIDE SEQUENCE</scope>
    <source>
        <strain evidence="1">CGMCC 1.15349</strain>
    </source>
</reference>
<dbReference type="AlphaFoldDB" id="A0ABD5SI61"/>
<protein>
    <submittedName>
        <fullName evidence="1">IS6 family transposase</fullName>
    </submittedName>
</protein>
<name>A0ABD5SI61_9EURY</name>
<comment type="caution">
    <text evidence="1">The sequence shown here is derived from an EMBL/GenBank/DDBJ whole genome shotgun (WGS) entry which is preliminary data.</text>
</comment>
<keyword evidence="3" id="KW-1185">Reference proteome</keyword>
<dbReference type="EMBL" id="JBHSWW010000454">
    <property type="protein sequence ID" value="MFC6754972.1"/>
    <property type="molecule type" value="Genomic_DNA"/>
</dbReference>
<evidence type="ECO:0000313" key="2">
    <source>
        <dbReference type="EMBL" id="MFC6754972.1"/>
    </source>
</evidence>
<reference evidence="3" key="2">
    <citation type="journal article" date="2019" name="Int. J. Syst. Evol. Microbiol.">
        <title>The Global Catalogue of Microorganisms (GCM) 10K type strain sequencing project: providing services to taxonomists for standard genome sequencing and annotation.</title>
        <authorList>
            <consortium name="The Broad Institute Genomics Platform"/>
            <consortium name="The Broad Institute Genome Sequencing Center for Infectious Disease"/>
            <person name="Wu L."/>
            <person name="Ma J."/>
        </authorList>
    </citation>
    <scope>NUCLEOTIDE SEQUENCE [LARGE SCALE GENOMIC DNA]</scope>
    <source>
        <strain evidence="3">CGMCC 1.3239</strain>
    </source>
</reference>
<proteinExistence type="predicted"/>
<dbReference type="EMBL" id="JBHSWW010000313">
    <property type="protein sequence ID" value="MFC6754622.1"/>
    <property type="molecule type" value="Genomic_DNA"/>
</dbReference>
<sequence length="28" mass="3241">FSNCFSNAEAETADEWLKSFAFAWNQLI</sequence>
<evidence type="ECO:0000313" key="3">
    <source>
        <dbReference type="Proteomes" id="UP001596442"/>
    </source>
</evidence>
<gene>
    <name evidence="1" type="ORF">ACFQEU_14325</name>
    <name evidence="2" type="ORF">ACFQEU_16120</name>
</gene>